<dbReference type="Proteomes" id="UP000287188">
    <property type="component" value="Unassembled WGS sequence"/>
</dbReference>
<dbReference type="RefSeq" id="WP_218031683.1">
    <property type="nucleotide sequence ID" value="NZ_BIFS01000001.1"/>
</dbReference>
<dbReference type="EMBL" id="BIFS01000001">
    <property type="protein sequence ID" value="GCE16755.1"/>
    <property type="molecule type" value="Genomic_DNA"/>
</dbReference>
<keyword evidence="2" id="KW-1185">Reference proteome</keyword>
<dbReference type="AlphaFoldDB" id="A0A402ACD7"/>
<proteinExistence type="predicted"/>
<reference evidence="2" key="1">
    <citation type="submission" date="2018-12" db="EMBL/GenBank/DDBJ databases">
        <title>Tengunoibacter tsumagoiensis gen. nov., sp. nov., Dictyobacter kobayashii sp. nov., D. alpinus sp. nov., and D. joshuensis sp. nov. and description of Dictyobacteraceae fam. nov. within the order Ktedonobacterales isolated from Tengu-no-mugimeshi.</title>
        <authorList>
            <person name="Wang C.M."/>
            <person name="Zheng Y."/>
            <person name="Sakai Y."/>
            <person name="Toyoda A."/>
            <person name="Minakuchi Y."/>
            <person name="Abe K."/>
            <person name="Yokota A."/>
            <person name="Yabe S."/>
        </authorList>
    </citation>
    <scope>NUCLEOTIDE SEQUENCE [LARGE SCALE GENOMIC DNA]</scope>
    <source>
        <strain evidence="2">Uno11</strain>
    </source>
</reference>
<name>A0A402ACD7_9CHLR</name>
<evidence type="ECO:0000313" key="2">
    <source>
        <dbReference type="Proteomes" id="UP000287188"/>
    </source>
</evidence>
<organism evidence="1 2">
    <name type="scientific">Dictyobacter kobayashii</name>
    <dbReference type="NCBI Taxonomy" id="2014872"/>
    <lineage>
        <taxon>Bacteria</taxon>
        <taxon>Bacillati</taxon>
        <taxon>Chloroflexota</taxon>
        <taxon>Ktedonobacteria</taxon>
        <taxon>Ktedonobacterales</taxon>
        <taxon>Dictyobacteraceae</taxon>
        <taxon>Dictyobacter</taxon>
    </lineage>
</organism>
<protein>
    <submittedName>
        <fullName evidence="1">Uncharacterized protein</fullName>
    </submittedName>
</protein>
<sequence>MREQVTPLKVEKLRLQAEINCLTFESAIAPENDQQARTQLEAAQSQISEIQAQISPLQWEINQLTRQFWVTKDQVSKNKYDLSASRYRELEQDEAYYESSKTTADRILILEKKMIEEIQELERMLHEI</sequence>
<accession>A0A402ACD7</accession>
<comment type="caution">
    <text evidence="1">The sequence shown here is derived from an EMBL/GenBank/DDBJ whole genome shotgun (WGS) entry which is preliminary data.</text>
</comment>
<gene>
    <name evidence="1" type="ORF">KDK_05550</name>
</gene>
<evidence type="ECO:0000313" key="1">
    <source>
        <dbReference type="EMBL" id="GCE16755.1"/>
    </source>
</evidence>